<dbReference type="SUPFAM" id="SSF56300">
    <property type="entry name" value="Metallo-dependent phosphatases"/>
    <property type="match status" value="1"/>
</dbReference>
<dbReference type="InterPro" id="IPR019079">
    <property type="entry name" value="Capsule_synth_CapA"/>
</dbReference>
<dbReference type="EMBL" id="CAFBLU010000003">
    <property type="protein sequence ID" value="CAB4862754.1"/>
    <property type="molecule type" value="Genomic_DNA"/>
</dbReference>
<evidence type="ECO:0000313" key="3">
    <source>
        <dbReference type="EMBL" id="CAB4862754.1"/>
    </source>
</evidence>
<comment type="similarity">
    <text evidence="1">Belongs to the CapA family.</text>
</comment>
<dbReference type="InterPro" id="IPR052169">
    <property type="entry name" value="CW_Biosynth-Accessory"/>
</dbReference>
<dbReference type="PANTHER" id="PTHR33393:SF13">
    <property type="entry name" value="PGA BIOSYNTHESIS PROTEIN CAPA"/>
    <property type="match status" value="1"/>
</dbReference>
<proteinExistence type="inferred from homology"/>
<accession>A0A6J7D1I8</accession>
<dbReference type="Gene3D" id="3.60.21.10">
    <property type="match status" value="1"/>
</dbReference>
<protein>
    <submittedName>
        <fullName evidence="3">Unannotated protein</fullName>
    </submittedName>
</protein>
<dbReference type="CDD" id="cd07381">
    <property type="entry name" value="MPP_CapA"/>
    <property type="match status" value="1"/>
</dbReference>
<dbReference type="Pfam" id="PF09587">
    <property type="entry name" value="PGA_cap"/>
    <property type="match status" value="1"/>
</dbReference>
<dbReference type="InterPro" id="IPR029052">
    <property type="entry name" value="Metallo-depent_PP-like"/>
</dbReference>
<evidence type="ECO:0000256" key="1">
    <source>
        <dbReference type="ARBA" id="ARBA00005662"/>
    </source>
</evidence>
<feature type="domain" description="Capsule synthesis protein CapA" evidence="2">
    <location>
        <begin position="45"/>
        <end position="287"/>
    </location>
</feature>
<dbReference type="SMART" id="SM00854">
    <property type="entry name" value="PGA_cap"/>
    <property type="match status" value="1"/>
</dbReference>
<sequence>MKALRLFIPGLLIAAAVLAAGELSSAVLDDASAPVHTPPPVRHITIEANGDLLIHSPVYHRALENGGGTKYSFDEMLSRVKPIVKSADLAICHVETPMTPAKPPSGYPIFNAPSTLATAILNTGWNACDTSSNHTLDQGQSGLDETLAELDRNGIAHTGSWASAADAAKPLILNTQGVRVAWLAYTEMTNGIPLPNPWSVKLASAPVILADARKARELGAQVVIVNLHAGEEYQHEPSAFQLDLAQKLTASADITAVVGQHVHVVQPIRWIHGKAVVFGEGNLLSNQTVNCCPEASQDGYMALLHITVDGTSARTTRVDYIPVWVRHPDFVVLPIQKAIRNGWAPVDELRASWARTTGVVGSSPTVRPL</sequence>
<reference evidence="3" key="1">
    <citation type="submission" date="2020-05" db="EMBL/GenBank/DDBJ databases">
        <authorList>
            <person name="Chiriac C."/>
            <person name="Salcher M."/>
            <person name="Ghai R."/>
            <person name="Kavagutti S V."/>
        </authorList>
    </citation>
    <scope>NUCLEOTIDE SEQUENCE</scope>
</reference>
<name>A0A6J7D1I8_9ZZZZ</name>
<gene>
    <name evidence="3" type="ORF">UFOPK3444_00270</name>
</gene>
<organism evidence="3">
    <name type="scientific">freshwater metagenome</name>
    <dbReference type="NCBI Taxonomy" id="449393"/>
    <lineage>
        <taxon>unclassified sequences</taxon>
        <taxon>metagenomes</taxon>
        <taxon>ecological metagenomes</taxon>
    </lineage>
</organism>
<dbReference type="AlphaFoldDB" id="A0A6J7D1I8"/>
<evidence type="ECO:0000259" key="2">
    <source>
        <dbReference type="SMART" id="SM00854"/>
    </source>
</evidence>
<dbReference type="PANTHER" id="PTHR33393">
    <property type="entry name" value="POLYGLUTAMINE SYNTHESIS ACCESSORY PROTEIN RV0574C-RELATED"/>
    <property type="match status" value="1"/>
</dbReference>